<feature type="region of interest" description="Disordered" evidence="1">
    <location>
        <begin position="1"/>
        <end position="58"/>
    </location>
</feature>
<organism evidence="2 3">
    <name type="scientific">Trema orientale</name>
    <name type="common">Charcoal tree</name>
    <name type="synonym">Celtis orientalis</name>
    <dbReference type="NCBI Taxonomy" id="63057"/>
    <lineage>
        <taxon>Eukaryota</taxon>
        <taxon>Viridiplantae</taxon>
        <taxon>Streptophyta</taxon>
        <taxon>Embryophyta</taxon>
        <taxon>Tracheophyta</taxon>
        <taxon>Spermatophyta</taxon>
        <taxon>Magnoliopsida</taxon>
        <taxon>eudicotyledons</taxon>
        <taxon>Gunneridae</taxon>
        <taxon>Pentapetalae</taxon>
        <taxon>rosids</taxon>
        <taxon>fabids</taxon>
        <taxon>Rosales</taxon>
        <taxon>Cannabaceae</taxon>
        <taxon>Trema</taxon>
    </lineage>
</organism>
<feature type="compositionally biased region" description="Basic residues" evidence="1">
    <location>
        <begin position="1"/>
        <end position="16"/>
    </location>
</feature>
<protein>
    <submittedName>
        <fullName evidence="2">Uncharacterized protein</fullName>
    </submittedName>
</protein>
<dbReference type="Proteomes" id="UP000237000">
    <property type="component" value="Unassembled WGS sequence"/>
</dbReference>
<feature type="compositionally biased region" description="Acidic residues" evidence="1">
    <location>
        <begin position="43"/>
        <end position="52"/>
    </location>
</feature>
<feature type="compositionally biased region" description="Basic and acidic residues" evidence="1">
    <location>
        <begin position="17"/>
        <end position="42"/>
    </location>
</feature>
<evidence type="ECO:0000313" key="2">
    <source>
        <dbReference type="EMBL" id="PON96852.1"/>
    </source>
</evidence>
<keyword evidence="3" id="KW-1185">Reference proteome</keyword>
<evidence type="ECO:0000256" key="1">
    <source>
        <dbReference type="SAM" id="MobiDB-lite"/>
    </source>
</evidence>
<accession>A0A2P5FGG0</accession>
<evidence type="ECO:0000313" key="3">
    <source>
        <dbReference type="Proteomes" id="UP000237000"/>
    </source>
</evidence>
<dbReference type="AlphaFoldDB" id="A0A2P5FGG0"/>
<comment type="caution">
    <text evidence="2">The sequence shown here is derived from an EMBL/GenBank/DDBJ whole genome shotgun (WGS) entry which is preliminary data.</text>
</comment>
<dbReference type="EMBL" id="JXTC01000035">
    <property type="protein sequence ID" value="PON96852.1"/>
    <property type="molecule type" value="Genomic_DNA"/>
</dbReference>
<sequence length="96" mass="10824">MEDGRRRRSAAAKHRWLQREEVDSDKAGVHDGEKRPRRRVGDEEVGSDGVDVDGEKHPWRRLSRTIDQLAATELMLMARSIHGGGSVDRSAAAEHR</sequence>
<dbReference type="InParanoid" id="A0A2P5FGG0"/>
<gene>
    <name evidence="2" type="ORF">TorRG33x02_072310</name>
</gene>
<reference evidence="3" key="1">
    <citation type="submission" date="2016-06" db="EMBL/GenBank/DDBJ databases">
        <title>Parallel loss of symbiosis genes in relatives of nitrogen-fixing non-legume Parasponia.</title>
        <authorList>
            <person name="Van Velzen R."/>
            <person name="Holmer R."/>
            <person name="Bu F."/>
            <person name="Rutten L."/>
            <person name="Van Zeijl A."/>
            <person name="Liu W."/>
            <person name="Santuari L."/>
            <person name="Cao Q."/>
            <person name="Sharma T."/>
            <person name="Shen D."/>
            <person name="Roswanjaya Y."/>
            <person name="Wardhani T."/>
            <person name="Kalhor M.S."/>
            <person name="Jansen J."/>
            <person name="Van den Hoogen J."/>
            <person name="Gungor B."/>
            <person name="Hartog M."/>
            <person name="Hontelez J."/>
            <person name="Verver J."/>
            <person name="Yang W.-C."/>
            <person name="Schijlen E."/>
            <person name="Repin R."/>
            <person name="Schilthuizen M."/>
            <person name="Schranz E."/>
            <person name="Heidstra R."/>
            <person name="Miyata K."/>
            <person name="Fedorova E."/>
            <person name="Kohlen W."/>
            <person name="Bisseling T."/>
            <person name="Smit S."/>
            <person name="Geurts R."/>
        </authorList>
    </citation>
    <scope>NUCLEOTIDE SEQUENCE [LARGE SCALE GENOMIC DNA]</scope>
    <source>
        <strain evidence="3">cv. RG33-2</strain>
    </source>
</reference>
<name>A0A2P5FGG0_TREOI</name>
<proteinExistence type="predicted"/>
<dbReference type="OrthoDB" id="10567440at2759"/>